<dbReference type="PANTHER" id="PTHR24321">
    <property type="entry name" value="DEHYDROGENASES, SHORT CHAIN"/>
    <property type="match status" value="1"/>
</dbReference>
<dbReference type="InterPro" id="IPR036291">
    <property type="entry name" value="NAD(P)-bd_dom_sf"/>
</dbReference>
<proteinExistence type="inferred from homology"/>
<evidence type="ECO:0000313" key="4">
    <source>
        <dbReference type="EMBL" id="KAJ2893374.1"/>
    </source>
</evidence>
<dbReference type="Gene3D" id="3.40.50.720">
    <property type="entry name" value="NAD(P)-binding Rossmann-like Domain"/>
    <property type="match status" value="1"/>
</dbReference>
<evidence type="ECO:0008006" key="6">
    <source>
        <dbReference type="Google" id="ProtNLM"/>
    </source>
</evidence>
<name>A0AAD5RGH0_9PEZI</name>
<keyword evidence="5" id="KW-1185">Reference proteome</keyword>
<dbReference type="InterPro" id="IPR002347">
    <property type="entry name" value="SDR_fam"/>
</dbReference>
<protein>
    <recommendedName>
        <fullName evidence="6">NAD(P)-binding protein</fullName>
    </recommendedName>
</protein>
<dbReference type="PRINTS" id="PR00080">
    <property type="entry name" value="SDRFAMILY"/>
</dbReference>
<dbReference type="SUPFAM" id="SSF51735">
    <property type="entry name" value="NAD(P)-binding Rossmann-fold domains"/>
    <property type="match status" value="1"/>
</dbReference>
<evidence type="ECO:0000313" key="5">
    <source>
        <dbReference type="Proteomes" id="UP001201980"/>
    </source>
</evidence>
<dbReference type="Pfam" id="PF13561">
    <property type="entry name" value="adh_short_C2"/>
    <property type="match status" value="1"/>
</dbReference>
<keyword evidence="3" id="KW-0560">Oxidoreductase</keyword>
<dbReference type="Proteomes" id="UP001201980">
    <property type="component" value="Unassembled WGS sequence"/>
</dbReference>
<dbReference type="PRINTS" id="PR00081">
    <property type="entry name" value="GDHRDH"/>
</dbReference>
<dbReference type="PROSITE" id="PS00061">
    <property type="entry name" value="ADH_SHORT"/>
    <property type="match status" value="1"/>
</dbReference>
<gene>
    <name evidence="4" type="ORF">MKZ38_008738</name>
</gene>
<organism evidence="4 5">
    <name type="scientific">Zalerion maritima</name>
    <dbReference type="NCBI Taxonomy" id="339359"/>
    <lineage>
        <taxon>Eukaryota</taxon>
        <taxon>Fungi</taxon>
        <taxon>Dikarya</taxon>
        <taxon>Ascomycota</taxon>
        <taxon>Pezizomycotina</taxon>
        <taxon>Sordariomycetes</taxon>
        <taxon>Lulworthiomycetidae</taxon>
        <taxon>Lulworthiales</taxon>
        <taxon>Lulworthiaceae</taxon>
        <taxon>Zalerion</taxon>
    </lineage>
</organism>
<keyword evidence="2" id="KW-0521">NADP</keyword>
<dbReference type="GO" id="GO:0016491">
    <property type="term" value="F:oxidoreductase activity"/>
    <property type="evidence" value="ECO:0007669"/>
    <property type="project" value="UniProtKB-KW"/>
</dbReference>
<accession>A0AAD5RGH0</accession>
<evidence type="ECO:0000256" key="1">
    <source>
        <dbReference type="ARBA" id="ARBA00006484"/>
    </source>
</evidence>
<dbReference type="AlphaFoldDB" id="A0AAD5RGH0"/>
<dbReference type="FunFam" id="3.40.50.720:FF:000084">
    <property type="entry name" value="Short-chain dehydrogenase reductase"/>
    <property type="match status" value="1"/>
</dbReference>
<sequence>MSLLSLKGIALVTGAGSGIGRALSILLAQNGVQGIALADKNSVAIAETEKMIKGLNTNVEVLGLVVDVAQPASVDKMVADTVSRFGGINYAANIAGLPPPKDYPISQMPIETYDKICSVNSRGVFLCMQSQLRAMEKQHQQRQPPFPYLGEDAERAAIVNVASLAGIAGVARMSPYVSSKHAVVGLTKTAALEYGSLGIRVNAVCPGYIETPMIGDFLSQRGVTEADKGMKALQSHAGTANPMGRIGKPEEVAEACAWLLSPRASYVNGVAIPVDGGLMSATSFSKPVTG</sequence>
<evidence type="ECO:0000256" key="3">
    <source>
        <dbReference type="ARBA" id="ARBA00023002"/>
    </source>
</evidence>
<dbReference type="PANTHER" id="PTHR24321:SF8">
    <property type="entry name" value="ESTRADIOL 17-BETA-DEHYDROGENASE 8-RELATED"/>
    <property type="match status" value="1"/>
</dbReference>
<comment type="caution">
    <text evidence="4">The sequence shown here is derived from an EMBL/GenBank/DDBJ whole genome shotgun (WGS) entry which is preliminary data.</text>
</comment>
<evidence type="ECO:0000256" key="2">
    <source>
        <dbReference type="ARBA" id="ARBA00022857"/>
    </source>
</evidence>
<dbReference type="EMBL" id="JAKWBI020000613">
    <property type="protein sequence ID" value="KAJ2893374.1"/>
    <property type="molecule type" value="Genomic_DNA"/>
</dbReference>
<reference evidence="4" key="1">
    <citation type="submission" date="2022-07" db="EMBL/GenBank/DDBJ databases">
        <title>Draft genome sequence of Zalerion maritima ATCC 34329, a (micro)plastics degrading marine fungus.</title>
        <authorList>
            <person name="Paco A."/>
            <person name="Goncalves M.F.M."/>
            <person name="Rocha-Santos T.A.P."/>
            <person name="Alves A."/>
        </authorList>
    </citation>
    <scope>NUCLEOTIDE SEQUENCE</scope>
    <source>
        <strain evidence="4">ATCC 34329</strain>
    </source>
</reference>
<comment type="similarity">
    <text evidence="1">Belongs to the short-chain dehydrogenases/reductases (SDR) family.</text>
</comment>
<dbReference type="InterPro" id="IPR020904">
    <property type="entry name" value="Sc_DH/Rdtase_CS"/>
</dbReference>
<dbReference type="CDD" id="cd05233">
    <property type="entry name" value="SDR_c"/>
    <property type="match status" value="1"/>
</dbReference>